<gene>
    <name evidence="1" type="ORF">FOZ62_031205</name>
</gene>
<sequence>EFCNSLLDSIYKIGNVVVERTSPLRPTFNGQLVERIVGPSICKQSLMLTTLTPVLVAFTHHIISPMATADEVTDLELDAGAAVDMVEAMKTAHACVRLALLDSRLKAKDRRFVLVDRSSEEGFVPLSTTTDDRRMITALYEACDDPRGLSPRRAVELIMDYPGYRRGYLKRLSDHTISLEQDQFGWLHRLQDHLYFIQDALGVGYVVGEVLREVGRSPEERDLLVQYYKMVQSGGDVLEMDTHESPVWHPQSDVIFPLTVLERASTAPPDDMNISDKSTEKRRVQLSRDSLLKLIPYNFNIVNWSTSTSSHHMLDDDF</sequence>
<accession>A0A7J6U4K5</accession>
<dbReference type="AlphaFoldDB" id="A0A7J6U4K5"/>
<protein>
    <submittedName>
        <fullName evidence="1">Uncharacterized protein</fullName>
    </submittedName>
</protein>
<proteinExistence type="predicted"/>
<comment type="caution">
    <text evidence="1">The sequence shown here is derived from an EMBL/GenBank/DDBJ whole genome shotgun (WGS) entry which is preliminary data.</text>
</comment>
<evidence type="ECO:0000313" key="1">
    <source>
        <dbReference type="EMBL" id="KAF4752265.1"/>
    </source>
</evidence>
<dbReference type="Proteomes" id="UP000574390">
    <property type="component" value="Unassembled WGS sequence"/>
</dbReference>
<evidence type="ECO:0000313" key="2">
    <source>
        <dbReference type="Proteomes" id="UP000574390"/>
    </source>
</evidence>
<organism evidence="1 2">
    <name type="scientific">Perkinsus olseni</name>
    <name type="common">Perkinsus atlanticus</name>
    <dbReference type="NCBI Taxonomy" id="32597"/>
    <lineage>
        <taxon>Eukaryota</taxon>
        <taxon>Sar</taxon>
        <taxon>Alveolata</taxon>
        <taxon>Perkinsozoa</taxon>
        <taxon>Perkinsea</taxon>
        <taxon>Perkinsida</taxon>
        <taxon>Perkinsidae</taxon>
        <taxon>Perkinsus</taxon>
    </lineage>
</organism>
<name>A0A7J6U4K5_PEROL</name>
<reference evidence="1 2" key="1">
    <citation type="submission" date="2020-04" db="EMBL/GenBank/DDBJ databases">
        <title>Perkinsus olseni comparative genomics.</title>
        <authorList>
            <person name="Bogema D.R."/>
        </authorList>
    </citation>
    <scope>NUCLEOTIDE SEQUENCE [LARGE SCALE GENOMIC DNA]</scope>
    <source>
        <strain evidence="1">ATCC PRA-205</strain>
    </source>
</reference>
<dbReference type="EMBL" id="JABANM010002619">
    <property type="protein sequence ID" value="KAF4752265.1"/>
    <property type="molecule type" value="Genomic_DNA"/>
</dbReference>
<feature type="non-terminal residue" evidence="1">
    <location>
        <position position="318"/>
    </location>
</feature>